<feature type="domain" description="T-Q ester bond containing" evidence="3">
    <location>
        <begin position="329"/>
        <end position="444"/>
    </location>
</feature>
<dbReference type="InterPro" id="IPR013552">
    <property type="entry name" value="Thioester_dom"/>
</dbReference>
<keyword evidence="5" id="KW-1185">Reference proteome</keyword>
<dbReference type="InterPro" id="IPR005754">
    <property type="entry name" value="Sortase"/>
</dbReference>
<dbReference type="GO" id="GO:0016787">
    <property type="term" value="F:hydrolase activity"/>
    <property type="evidence" value="ECO:0007669"/>
    <property type="project" value="UniProtKB-KW"/>
</dbReference>
<dbReference type="AlphaFoldDB" id="A0A852RA94"/>
<gene>
    <name evidence="4" type="ORF">BJ958_003409</name>
</gene>
<name>A0A852RA94_9ACTN</name>
<dbReference type="Gene3D" id="2.60.40.3930">
    <property type="match status" value="1"/>
</dbReference>
<sequence length="852" mass="86930">MSKSSWSHRAWRTWVVGLVLALGAVVVPSWTPSASADVVPGDSLWVGPKMQGYSGSGIHGIFKDTPADTSNPGTPDYWGYCIEHDVSAKSYRDGEVVAPSDYLGTNLFTQPAVQAKVLWVLAHSYPYLSLADFRAAAGVPNLTVNDAIEATQYAIWRYTDLGFDAGWNFSSADGGTAYWYLVDGANASGGMTPGDFPSVTASIAAPAAAQVAGTLVGPFTISTNQPTVSVSVDPGVTVTDAAGTAINTAAVTDGQQVYLDLRGSATAGSATLTVSANGAGGSGNIISVPNTAGGTPTAGDHAQTLILIAPSTATTTDSADVSWAAAPAPSIGTTLTDKADGDHTIPAGGGTVVDTIAYQNLVPGTSYTVTGELMRKSDGSATGITGSKTFTPASANGTVDVEFTVPPGYAGQSLVAFETLEVTGQTLVVASHTDINDTAQTVGVGKGAPTVTTQASAATVQVGAALHDVVTITGFVPGGNATGSATLYGPVAALNGNVCTEANQVGTVAFTPQNGTISTPTITVTQPGLYTWQVTLSADDRNTAATHACGLAAETTTVQPATPGGGAAGKVSLTTETSHAEVKPGAQVSDKVTIAGFVPGHGATGSATLYGPFASRSKITCTPTNAVATVAFTPANGTVETPQVQVNRTGYYSWVASTTADSHNTAATHACGLVSETTLVRKDQYAVPVVSTGFSTDGWDGAGRRTIDRISIPSIGVNARTSLVGIKRGRMAVPGNVARTGQLAQSAAAGDLIGTTVIAGHVSDEHDRPGAFWKLTKIRKGKIVTVWQGGKKIKYRVTAVERFSRTKKLPARIFSTTGDHELVLISCANKVRTSGGGFHYNQNVVVTAVPIG</sequence>
<dbReference type="Gene3D" id="1.10.150.480">
    <property type="match status" value="1"/>
</dbReference>
<keyword evidence="1" id="KW-0378">Hydrolase</keyword>
<dbReference type="RefSeq" id="WP_179728122.1">
    <property type="nucleotide sequence ID" value="NZ_BAABEF010000001.1"/>
</dbReference>
<dbReference type="NCBIfam" id="TIGR03934">
    <property type="entry name" value="TQXA_dom"/>
    <property type="match status" value="1"/>
</dbReference>
<proteinExistence type="predicted"/>
<dbReference type="Pfam" id="PF04203">
    <property type="entry name" value="Sortase"/>
    <property type="match status" value="1"/>
</dbReference>
<feature type="domain" description="Thioester" evidence="2">
    <location>
        <begin position="79"/>
        <end position="186"/>
    </location>
</feature>
<dbReference type="InterPro" id="IPR042001">
    <property type="entry name" value="Sortase_F"/>
</dbReference>
<accession>A0A852RA94</accession>
<dbReference type="SUPFAM" id="SSF63817">
    <property type="entry name" value="Sortase"/>
    <property type="match status" value="1"/>
</dbReference>
<dbReference type="Pfam" id="PF18202">
    <property type="entry name" value="TQ"/>
    <property type="match status" value="1"/>
</dbReference>
<dbReference type="Proteomes" id="UP000582231">
    <property type="component" value="Unassembled WGS sequence"/>
</dbReference>
<evidence type="ECO:0000256" key="1">
    <source>
        <dbReference type="ARBA" id="ARBA00022801"/>
    </source>
</evidence>
<reference evidence="4 5" key="1">
    <citation type="submission" date="2020-07" db="EMBL/GenBank/DDBJ databases">
        <title>Sequencing the genomes of 1000 actinobacteria strains.</title>
        <authorList>
            <person name="Klenk H.-P."/>
        </authorList>
    </citation>
    <scope>NUCLEOTIDE SEQUENCE [LARGE SCALE GENOMIC DNA]</scope>
    <source>
        <strain evidence="4 5">DSM 19082</strain>
    </source>
</reference>
<dbReference type="InterPro" id="IPR023365">
    <property type="entry name" value="Sortase_dom-sf"/>
</dbReference>
<dbReference type="NCBIfam" id="NF033903">
    <property type="entry name" value="VaFE_rpt"/>
    <property type="match status" value="1"/>
</dbReference>
<dbReference type="Gene3D" id="2.40.260.10">
    <property type="entry name" value="Sortase"/>
    <property type="match status" value="1"/>
</dbReference>
<evidence type="ECO:0000313" key="5">
    <source>
        <dbReference type="Proteomes" id="UP000582231"/>
    </source>
</evidence>
<dbReference type="InterPro" id="IPR023849">
    <property type="entry name" value="TQXA_dom"/>
</dbReference>
<evidence type="ECO:0000313" key="4">
    <source>
        <dbReference type="EMBL" id="NYD31863.1"/>
    </source>
</evidence>
<dbReference type="Pfam" id="PF08341">
    <property type="entry name" value="TED"/>
    <property type="match status" value="1"/>
</dbReference>
<evidence type="ECO:0000259" key="3">
    <source>
        <dbReference type="Pfam" id="PF18202"/>
    </source>
</evidence>
<evidence type="ECO:0000259" key="2">
    <source>
        <dbReference type="Pfam" id="PF08341"/>
    </source>
</evidence>
<dbReference type="InterPro" id="IPR041100">
    <property type="entry name" value="TQ"/>
</dbReference>
<organism evidence="4 5">
    <name type="scientific">Nocardioides kongjuensis</name>
    <dbReference type="NCBI Taxonomy" id="349522"/>
    <lineage>
        <taxon>Bacteria</taxon>
        <taxon>Bacillati</taxon>
        <taxon>Actinomycetota</taxon>
        <taxon>Actinomycetes</taxon>
        <taxon>Propionibacteriales</taxon>
        <taxon>Nocardioidaceae</taxon>
        <taxon>Nocardioides</taxon>
    </lineage>
</organism>
<dbReference type="EMBL" id="JACCBF010000001">
    <property type="protein sequence ID" value="NYD31863.1"/>
    <property type="molecule type" value="Genomic_DNA"/>
</dbReference>
<dbReference type="CDD" id="cd05829">
    <property type="entry name" value="Sortase_F"/>
    <property type="match status" value="1"/>
</dbReference>
<protein>
    <submittedName>
        <fullName evidence="4">TQXA domain-containing protein</fullName>
    </submittedName>
</protein>
<comment type="caution">
    <text evidence="4">The sequence shown here is derived from an EMBL/GenBank/DDBJ whole genome shotgun (WGS) entry which is preliminary data.</text>
</comment>